<accession>A0A9P4WWF0</accession>
<reference evidence="2" key="1">
    <citation type="submission" date="2019-04" db="EMBL/GenBank/DDBJ databases">
        <title>Sequencing of skin fungus with MAO and IRED activity.</title>
        <authorList>
            <person name="Marsaioli A.J."/>
            <person name="Bonatto J.M.C."/>
            <person name="Reis Junior O."/>
        </authorList>
    </citation>
    <scope>NUCLEOTIDE SEQUENCE</scope>
    <source>
        <strain evidence="2">28M1</strain>
    </source>
</reference>
<comment type="caution">
    <text evidence="2">The sequence shown here is derived from an EMBL/GenBank/DDBJ whole genome shotgun (WGS) entry which is preliminary data.</text>
</comment>
<feature type="compositionally biased region" description="Polar residues" evidence="1">
    <location>
        <begin position="1"/>
        <end position="23"/>
    </location>
</feature>
<evidence type="ECO:0000256" key="1">
    <source>
        <dbReference type="SAM" id="MobiDB-lite"/>
    </source>
</evidence>
<evidence type="ECO:0000313" key="2">
    <source>
        <dbReference type="EMBL" id="KAF3044737.1"/>
    </source>
</evidence>
<name>A0A9P4WWF0_9PLEO</name>
<dbReference type="EMBL" id="SWKV01000008">
    <property type="protein sequence ID" value="KAF3044737.1"/>
    <property type="molecule type" value="Genomic_DNA"/>
</dbReference>
<sequence>MAPFTQTQPSAPYSSTSTKQTEPLPNDDDIKRIAAHPSSTVHSLIPPHSTSYPPPPPTDSRCATQRTPKSTSCTNNAVTVSPSKLATISPTPGSGVSLLTIT</sequence>
<feature type="region of interest" description="Disordered" evidence="1">
    <location>
        <begin position="1"/>
        <end position="76"/>
    </location>
</feature>
<proteinExistence type="predicted"/>
<protein>
    <submittedName>
        <fullName evidence="2">Uncharacterized protein</fullName>
    </submittedName>
</protein>
<feature type="compositionally biased region" description="Polar residues" evidence="1">
    <location>
        <begin position="61"/>
        <end position="76"/>
    </location>
</feature>
<dbReference type="Proteomes" id="UP000758155">
    <property type="component" value="Unassembled WGS sequence"/>
</dbReference>
<dbReference type="AlphaFoldDB" id="A0A9P4WWF0"/>
<gene>
    <name evidence="2" type="ORF">E8E12_010057</name>
</gene>
<organism evidence="2 3">
    <name type="scientific">Didymella heteroderae</name>
    <dbReference type="NCBI Taxonomy" id="1769908"/>
    <lineage>
        <taxon>Eukaryota</taxon>
        <taxon>Fungi</taxon>
        <taxon>Dikarya</taxon>
        <taxon>Ascomycota</taxon>
        <taxon>Pezizomycotina</taxon>
        <taxon>Dothideomycetes</taxon>
        <taxon>Pleosporomycetidae</taxon>
        <taxon>Pleosporales</taxon>
        <taxon>Pleosporineae</taxon>
        <taxon>Didymellaceae</taxon>
        <taxon>Didymella</taxon>
    </lineage>
</organism>
<evidence type="ECO:0000313" key="3">
    <source>
        <dbReference type="Proteomes" id="UP000758155"/>
    </source>
</evidence>
<keyword evidence="3" id="KW-1185">Reference proteome</keyword>